<feature type="non-terminal residue" evidence="1">
    <location>
        <position position="1"/>
    </location>
</feature>
<evidence type="ECO:0000313" key="2">
    <source>
        <dbReference type="Proteomes" id="UP000001194"/>
    </source>
</evidence>
<reference evidence="1 2" key="1">
    <citation type="journal article" date="2008" name="Nature">
        <title>The genome of Laccaria bicolor provides insights into mycorrhizal symbiosis.</title>
        <authorList>
            <person name="Martin F."/>
            <person name="Aerts A."/>
            <person name="Ahren D."/>
            <person name="Brun A."/>
            <person name="Danchin E.G.J."/>
            <person name="Duchaussoy F."/>
            <person name="Gibon J."/>
            <person name="Kohler A."/>
            <person name="Lindquist E."/>
            <person name="Pereda V."/>
            <person name="Salamov A."/>
            <person name="Shapiro H.J."/>
            <person name="Wuyts J."/>
            <person name="Blaudez D."/>
            <person name="Buee M."/>
            <person name="Brokstein P."/>
            <person name="Canbaeck B."/>
            <person name="Cohen D."/>
            <person name="Courty P.E."/>
            <person name="Coutinho P.M."/>
            <person name="Delaruelle C."/>
            <person name="Detter J.C."/>
            <person name="Deveau A."/>
            <person name="DiFazio S."/>
            <person name="Duplessis S."/>
            <person name="Fraissinet-Tachet L."/>
            <person name="Lucic E."/>
            <person name="Frey-Klett P."/>
            <person name="Fourrey C."/>
            <person name="Feussner I."/>
            <person name="Gay G."/>
            <person name="Grimwood J."/>
            <person name="Hoegger P.J."/>
            <person name="Jain P."/>
            <person name="Kilaru S."/>
            <person name="Labbe J."/>
            <person name="Lin Y.C."/>
            <person name="Legue V."/>
            <person name="Le Tacon F."/>
            <person name="Marmeisse R."/>
            <person name="Melayah D."/>
            <person name="Montanini B."/>
            <person name="Muratet M."/>
            <person name="Nehls U."/>
            <person name="Niculita-Hirzel H."/>
            <person name="Oudot-Le Secq M.P."/>
            <person name="Peter M."/>
            <person name="Quesneville H."/>
            <person name="Rajashekar B."/>
            <person name="Reich M."/>
            <person name="Rouhier N."/>
            <person name="Schmutz J."/>
            <person name="Yin T."/>
            <person name="Chalot M."/>
            <person name="Henrissat B."/>
            <person name="Kuees U."/>
            <person name="Lucas S."/>
            <person name="Van de Peer Y."/>
            <person name="Podila G.K."/>
            <person name="Polle A."/>
            <person name="Pukkila P.J."/>
            <person name="Richardson P.M."/>
            <person name="Rouze P."/>
            <person name="Sanders I.R."/>
            <person name="Stajich J.E."/>
            <person name="Tunlid A."/>
            <person name="Tuskan G."/>
            <person name="Grigoriev I.V."/>
        </authorList>
    </citation>
    <scope>NUCLEOTIDE SEQUENCE [LARGE SCALE GENOMIC DNA]</scope>
    <source>
        <strain evidence="2">S238N-H82 / ATCC MYA-4686</strain>
    </source>
</reference>
<dbReference type="Proteomes" id="UP000001194">
    <property type="component" value="Unassembled WGS sequence"/>
</dbReference>
<gene>
    <name evidence="1" type="ORF">LACBIDRAFT_302372</name>
</gene>
<name>B0E406_LACBS</name>
<evidence type="ECO:0000313" key="1">
    <source>
        <dbReference type="EMBL" id="EDQ98421.1"/>
    </source>
</evidence>
<dbReference type="AlphaFoldDB" id="B0E406"/>
<dbReference type="RefSeq" id="XP_001890924.1">
    <property type="nucleotide sequence ID" value="XM_001890889.1"/>
</dbReference>
<sequence>GDNVKLRLRFHSPALVLYTTLHVSTIWKLSLPCPVVLIVCHYAIYHHPSEQSQLPIAFLCQYIRASVSQYLHVHPES</sequence>
<accession>B0E406</accession>
<keyword evidence="2" id="KW-1185">Reference proteome</keyword>
<dbReference type="InParanoid" id="B0E406"/>
<organism evidence="2">
    <name type="scientific">Laccaria bicolor (strain S238N-H82 / ATCC MYA-4686)</name>
    <name type="common">Bicoloured deceiver</name>
    <name type="synonym">Laccaria laccata var. bicolor</name>
    <dbReference type="NCBI Taxonomy" id="486041"/>
    <lineage>
        <taxon>Eukaryota</taxon>
        <taxon>Fungi</taxon>
        <taxon>Dikarya</taxon>
        <taxon>Basidiomycota</taxon>
        <taxon>Agaricomycotina</taxon>
        <taxon>Agaricomycetes</taxon>
        <taxon>Agaricomycetidae</taxon>
        <taxon>Agaricales</taxon>
        <taxon>Agaricineae</taxon>
        <taxon>Hydnangiaceae</taxon>
        <taxon>Laccaria</taxon>
    </lineage>
</organism>
<dbReference type="HOGENOM" id="CLU_2644684_0_0_1"/>
<dbReference type="GeneID" id="6086583"/>
<dbReference type="EMBL" id="DS547291">
    <property type="protein sequence ID" value="EDQ98421.1"/>
    <property type="molecule type" value="Genomic_DNA"/>
</dbReference>
<protein>
    <submittedName>
        <fullName evidence="1">Predicted protein</fullName>
    </submittedName>
</protein>
<dbReference type="KEGG" id="lbc:LACBIDRAFT_302372"/>
<proteinExistence type="predicted"/>